<keyword evidence="1" id="KW-0805">Transcription regulation</keyword>
<dbReference type="PANTHER" id="PTHR43537:SF45">
    <property type="entry name" value="GNTR FAMILY REGULATORY PROTEIN"/>
    <property type="match status" value="1"/>
</dbReference>
<dbReference type="GO" id="GO:0003677">
    <property type="term" value="F:DNA binding"/>
    <property type="evidence" value="ECO:0007669"/>
    <property type="project" value="UniProtKB-KW"/>
</dbReference>
<dbReference type="SUPFAM" id="SSF48008">
    <property type="entry name" value="GntR ligand-binding domain-like"/>
    <property type="match status" value="1"/>
</dbReference>
<sequence>MKPPRSRTIALARQIADLAARCGWSEGRHVTELELARQLGLSRTPVRAAMKVLIELRLVEARPNQGFFLLRDGAAFGSLHLEAPAAPEDLLYGQILKDRISNALPSEVSRGVLSARYAVSRPILDHVVGRLVDDGLLMRGAGRSWRFVETMNDIDSVRASYDFRLMLEPASLLLDTFRPDSGVLNTLRERHVALLTDIGDATVPEDIRRQRLMRRSIAVALDADFHGGLAGFTGNPFLVAAVRQQIDLRRLLELGTYEEAERVMAWSNEHIVVIDALLAGDPGAAAAALRHHLARAERDALRSIEVSKAGRDEEQPASR</sequence>
<dbReference type="Gene3D" id="1.10.10.10">
    <property type="entry name" value="Winged helix-like DNA-binding domain superfamily/Winged helix DNA-binding domain"/>
    <property type="match status" value="1"/>
</dbReference>
<dbReference type="AlphaFoldDB" id="A0A2S0N8X8"/>
<keyword evidence="6" id="KW-1185">Reference proteome</keyword>
<accession>A0A2S0N8X8</accession>
<dbReference type="Gene3D" id="1.20.120.530">
    <property type="entry name" value="GntR ligand-binding domain-like"/>
    <property type="match status" value="1"/>
</dbReference>
<feature type="domain" description="HTH gntR-type" evidence="4">
    <location>
        <begin position="5"/>
        <end position="72"/>
    </location>
</feature>
<dbReference type="SMART" id="SM00345">
    <property type="entry name" value="HTH_GNTR"/>
    <property type="match status" value="1"/>
</dbReference>
<proteinExistence type="predicted"/>
<dbReference type="InterPro" id="IPR036390">
    <property type="entry name" value="WH_DNA-bd_sf"/>
</dbReference>
<name>A0A2S0N8X8_9HYPH</name>
<protein>
    <submittedName>
        <fullName evidence="5">Transcriptional regulator</fullName>
    </submittedName>
</protein>
<reference evidence="5 6" key="1">
    <citation type="submission" date="2018-03" db="EMBL/GenBank/DDBJ databases">
        <title>Genome sequencing of Phreatobacter sp.</title>
        <authorList>
            <person name="Kim S.-J."/>
            <person name="Heo J."/>
            <person name="Kwon S.-W."/>
        </authorList>
    </citation>
    <scope>NUCLEOTIDE SEQUENCE [LARGE SCALE GENOMIC DNA]</scope>
    <source>
        <strain evidence="5 6">S-12</strain>
    </source>
</reference>
<evidence type="ECO:0000256" key="3">
    <source>
        <dbReference type="ARBA" id="ARBA00023163"/>
    </source>
</evidence>
<dbReference type="SMART" id="SM00895">
    <property type="entry name" value="FCD"/>
    <property type="match status" value="1"/>
</dbReference>
<dbReference type="RefSeq" id="WP_106747713.1">
    <property type="nucleotide sequence ID" value="NZ_CP027668.1"/>
</dbReference>
<dbReference type="InterPro" id="IPR008920">
    <property type="entry name" value="TF_FadR/GntR_C"/>
</dbReference>
<dbReference type="SUPFAM" id="SSF46785">
    <property type="entry name" value="Winged helix' DNA-binding domain"/>
    <property type="match status" value="1"/>
</dbReference>
<dbReference type="EMBL" id="CP027668">
    <property type="protein sequence ID" value="AVO44383.1"/>
    <property type="molecule type" value="Genomic_DNA"/>
</dbReference>
<dbReference type="Pfam" id="PF07729">
    <property type="entry name" value="FCD"/>
    <property type="match status" value="1"/>
</dbReference>
<evidence type="ECO:0000256" key="2">
    <source>
        <dbReference type="ARBA" id="ARBA00023125"/>
    </source>
</evidence>
<dbReference type="Proteomes" id="UP000237889">
    <property type="component" value="Chromosome"/>
</dbReference>
<evidence type="ECO:0000256" key="1">
    <source>
        <dbReference type="ARBA" id="ARBA00023015"/>
    </source>
</evidence>
<dbReference type="PANTHER" id="PTHR43537">
    <property type="entry name" value="TRANSCRIPTIONAL REGULATOR, GNTR FAMILY"/>
    <property type="match status" value="1"/>
</dbReference>
<dbReference type="OrthoDB" id="7005926at2"/>
<dbReference type="KEGG" id="phr:C6569_04515"/>
<keyword evidence="2" id="KW-0238">DNA-binding</keyword>
<evidence type="ECO:0000313" key="6">
    <source>
        <dbReference type="Proteomes" id="UP000237889"/>
    </source>
</evidence>
<dbReference type="InterPro" id="IPR036388">
    <property type="entry name" value="WH-like_DNA-bd_sf"/>
</dbReference>
<evidence type="ECO:0000313" key="5">
    <source>
        <dbReference type="EMBL" id="AVO44383.1"/>
    </source>
</evidence>
<dbReference type="GO" id="GO:0003700">
    <property type="term" value="F:DNA-binding transcription factor activity"/>
    <property type="evidence" value="ECO:0007669"/>
    <property type="project" value="InterPro"/>
</dbReference>
<dbReference type="InterPro" id="IPR011711">
    <property type="entry name" value="GntR_C"/>
</dbReference>
<dbReference type="InterPro" id="IPR000524">
    <property type="entry name" value="Tscrpt_reg_HTH_GntR"/>
</dbReference>
<keyword evidence="3" id="KW-0804">Transcription</keyword>
<gene>
    <name evidence="5" type="ORF">C6569_04515</name>
</gene>
<dbReference type="Pfam" id="PF00392">
    <property type="entry name" value="GntR"/>
    <property type="match status" value="1"/>
</dbReference>
<evidence type="ECO:0000259" key="4">
    <source>
        <dbReference type="PROSITE" id="PS50949"/>
    </source>
</evidence>
<organism evidence="5 6">
    <name type="scientific">Phreatobacter cathodiphilus</name>
    <dbReference type="NCBI Taxonomy" id="1868589"/>
    <lineage>
        <taxon>Bacteria</taxon>
        <taxon>Pseudomonadati</taxon>
        <taxon>Pseudomonadota</taxon>
        <taxon>Alphaproteobacteria</taxon>
        <taxon>Hyphomicrobiales</taxon>
        <taxon>Phreatobacteraceae</taxon>
        <taxon>Phreatobacter</taxon>
    </lineage>
</organism>
<dbReference type="PROSITE" id="PS50949">
    <property type="entry name" value="HTH_GNTR"/>
    <property type="match status" value="1"/>
</dbReference>